<proteinExistence type="predicted"/>
<evidence type="ECO:0000313" key="2">
    <source>
        <dbReference type="Proteomes" id="UP001217838"/>
    </source>
</evidence>
<dbReference type="RefSeq" id="WP_272006800.1">
    <property type="nucleotide sequence ID" value="NZ_JAQNDN010000022.1"/>
</dbReference>
<keyword evidence="2" id="KW-1185">Reference proteome</keyword>
<evidence type="ECO:0000313" key="1">
    <source>
        <dbReference type="EMBL" id="MDC0673553.1"/>
    </source>
</evidence>
<protein>
    <submittedName>
        <fullName evidence="1">Uncharacterized protein</fullName>
    </submittedName>
</protein>
<dbReference type="Proteomes" id="UP001217838">
    <property type="component" value="Unassembled WGS sequence"/>
</dbReference>
<sequence length="407" mass="44326">MRPWSCLVCAVLVSCEPPAVKSEREETCPNGHVDESVAPAPAERGLVAHEWGTFTSVAGADGVQLHWRPLGGPSELPEFVYRSDRPGPGQRPGGKGLLGGTVRMETPVIYFYAGRPTEVRLSVRFERGGLTEWFPHAQEVDYGHIDWGRFTVEPASASNLARMPEASARGHYFAARDTDAAVVRVPTPAGEQHEKFLFYRGVGVFDLPLVVGLAGADVSLRPRTDAGPRTALVIERRGARLGLAEVALADAAVTVPRPALDDDVAAARAWLAAALERDGLYPREASAMLATWEDQWFEDGLRVFYLLPRRDIDALLPLAIEPTPVELRRTIVARAELVTPELEAAVRAEALAPGRDVEAVCRVLRARHGRFAEAVLQRLRADADARTAARLDAVLARVAEPRPCPEV</sequence>
<dbReference type="EMBL" id="JAQNDN010000022">
    <property type="protein sequence ID" value="MDC0673553.1"/>
    <property type="molecule type" value="Genomic_DNA"/>
</dbReference>
<dbReference type="PROSITE" id="PS51257">
    <property type="entry name" value="PROKAR_LIPOPROTEIN"/>
    <property type="match status" value="1"/>
</dbReference>
<comment type="caution">
    <text evidence="1">The sequence shown here is derived from an EMBL/GenBank/DDBJ whole genome shotgun (WGS) entry which is preliminary data.</text>
</comment>
<gene>
    <name evidence="1" type="ORF">POL58_37760</name>
</gene>
<name>A0ABT5BJH3_9BACT</name>
<reference evidence="1 2" key="1">
    <citation type="submission" date="2022-11" db="EMBL/GenBank/DDBJ databases">
        <title>Minimal conservation of predation-associated metabolite biosynthetic gene clusters underscores biosynthetic potential of Myxococcota including descriptions for ten novel species: Archangium lansinium sp. nov., Myxococcus landrumus sp. nov., Nannocystis bai.</title>
        <authorList>
            <person name="Ahearne A."/>
            <person name="Stevens C."/>
            <person name="Dowd S."/>
        </authorList>
    </citation>
    <scope>NUCLEOTIDE SEQUENCE [LARGE SCALE GENOMIC DNA]</scope>
    <source>
        <strain evidence="1 2">NCELM</strain>
    </source>
</reference>
<organism evidence="1 2">
    <name type="scientific">Nannocystis radixulma</name>
    <dbReference type="NCBI Taxonomy" id="2995305"/>
    <lineage>
        <taxon>Bacteria</taxon>
        <taxon>Pseudomonadati</taxon>
        <taxon>Myxococcota</taxon>
        <taxon>Polyangia</taxon>
        <taxon>Nannocystales</taxon>
        <taxon>Nannocystaceae</taxon>
        <taxon>Nannocystis</taxon>
    </lineage>
</organism>
<accession>A0ABT5BJH3</accession>